<evidence type="ECO:0000256" key="4">
    <source>
        <dbReference type="SAM" id="MobiDB-lite"/>
    </source>
</evidence>
<feature type="repeat" description="PPR" evidence="3">
    <location>
        <begin position="123"/>
        <end position="157"/>
    </location>
</feature>
<dbReference type="Pfam" id="PF13041">
    <property type="entry name" value="PPR_2"/>
    <property type="match status" value="2"/>
</dbReference>
<evidence type="ECO:0000259" key="5">
    <source>
        <dbReference type="Pfam" id="PF12776"/>
    </source>
</evidence>
<dbReference type="PROSITE" id="PS51375">
    <property type="entry name" value="PPR"/>
    <property type="match status" value="4"/>
</dbReference>
<evidence type="ECO:0000313" key="6">
    <source>
        <dbReference type="EMBL" id="KAK7857517.1"/>
    </source>
</evidence>
<organism evidence="6">
    <name type="scientific">Quercus suber</name>
    <name type="common">Cork oak</name>
    <dbReference type="NCBI Taxonomy" id="58331"/>
    <lineage>
        <taxon>Eukaryota</taxon>
        <taxon>Viridiplantae</taxon>
        <taxon>Streptophyta</taxon>
        <taxon>Embryophyta</taxon>
        <taxon>Tracheophyta</taxon>
        <taxon>Spermatophyta</taxon>
        <taxon>Magnoliopsida</taxon>
        <taxon>eudicotyledons</taxon>
        <taxon>Gunneridae</taxon>
        <taxon>Pentapetalae</taxon>
        <taxon>rosids</taxon>
        <taxon>fabids</taxon>
        <taxon>Fagales</taxon>
        <taxon>Fagaceae</taxon>
        <taxon>Quercus</taxon>
    </lineage>
</organism>
<dbReference type="PANTHER" id="PTHR47941">
    <property type="entry name" value="PENTATRICOPEPTIDE REPEAT-CONTAINING PROTEIN 3, MITOCHONDRIAL"/>
    <property type="match status" value="1"/>
</dbReference>
<dbReference type="InterPro" id="IPR024752">
    <property type="entry name" value="Myb/SANT-like_dom"/>
</dbReference>
<dbReference type="NCBIfam" id="TIGR00756">
    <property type="entry name" value="PPR"/>
    <property type="match status" value="4"/>
</dbReference>
<feature type="repeat" description="PPR" evidence="3">
    <location>
        <begin position="9"/>
        <end position="43"/>
    </location>
</feature>
<dbReference type="Gene3D" id="1.25.40.10">
    <property type="entry name" value="Tetratricopeptide repeat domain"/>
    <property type="match status" value="3"/>
</dbReference>
<protein>
    <submittedName>
        <fullName evidence="6">Pentatricopeptide repeat-containing protein</fullName>
    </submittedName>
</protein>
<feature type="region of interest" description="Disordered" evidence="4">
    <location>
        <begin position="177"/>
        <end position="196"/>
    </location>
</feature>
<feature type="repeat" description="PPR" evidence="3">
    <location>
        <begin position="44"/>
        <end position="78"/>
    </location>
</feature>
<evidence type="ECO:0000256" key="2">
    <source>
        <dbReference type="ARBA" id="ARBA00022737"/>
    </source>
</evidence>
<dbReference type="EMBL" id="PKMF04000026">
    <property type="protein sequence ID" value="KAK7857517.1"/>
    <property type="molecule type" value="Genomic_DNA"/>
</dbReference>
<reference evidence="6" key="3">
    <citation type="submission" date="2023-07" db="EMBL/GenBank/DDBJ databases">
        <title>An improved reference 1 genome and first organelle genomes of Quercus suber.</title>
        <authorList>
            <consortium name="Genosuber Consortium"/>
            <person name="Usie A."/>
            <person name="Serra O."/>
            <person name="Barros P."/>
        </authorList>
    </citation>
    <scope>NUCLEOTIDE SEQUENCE</scope>
    <source>
        <strain evidence="6">HL8</strain>
        <tissue evidence="6">Leaves</tissue>
    </source>
</reference>
<dbReference type="InterPro" id="IPR002885">
    <property type="entry name" value="PPR_rpt"/>
</dbReference>
<evidence type="ECO:0000256" key="1">
    <source>
        <dbReference type="ARBA" id="ARBA00007626"/>
    </source>
</evidence>
<sequence>MLGKGLKLGLVNYNAIINGLCKKEMYARAKEVLDEMLCNGLSLDTTTYKMLLIESCKKDNILEAEEIFNEMLHRGVIPDLFSFSSLIGVFMRNGHLDGYCRNGIMPKALKMRDEMLEQGCVMDLVTYNTILNRSCREKMLADADQFFNEMVERDVFLISTLPPLSFMGIMISMKQKKKGRSTQDESKQSGNKHQWSASEDKILVECLLDLAALGPKWKSNNGQFKSGYLVKLGELISNKIPGCNLRAIPHIDNSSRLMKRQYGAINEMLGQGSRFSWNDRYKYITCDPKIFESWVKLHYQN</sequence>
<comment type="similarity">
    <text evidence="1">Belongs to the PPR family. P subfamily.</text>
</comment>
<dbReference type="InterPro" id="IPR011990">
    <property type="entry name" value="TPR-like_helical_dom_sf"/>
</dbReference>
<name>A0AAW0M3Y3_QUESU</name>
<accession>A0AAW0M3Y3</accession>
<dbReference type="Pfam" id="PF12776">
    <property type="entry name" value="Myb_DNA-bind_3"/>
    <property type="match status" value="1"/>
</dbReference>
<comment type="caution">
    <text evidence="6">The sequence shown here is derived from an EMBL/GenBank/DDBJ whole genome shotgun (WGS) entry which is preliminary data.</text>
</comment>
<keyword evidence="2" id="KW-0677">Repeat</keyword>
<gene>
    <name evidence="6" type="ORF">CFP56_017100</name>
</gene>
<reference evidence="6" key="2">
    <citation type="journal article" date="2018" name="Sci. Data">
        <title>The draft genome sequence of cork oak.</title>
        <authorList>
            <person name="Ramos A.M."/>
            <person name="Usie A."/>
            <person name="Barbosa P."/>
            <person name="Barros P.M."/>
            <person name="Capote T."/>
            <person name="Chaves I."/>
            <person name="Simoes F."/>
            <person name="Abreu I."/>
            <person name="Carrasquinho I."/>
            <person name="Faro C."/>
            <person name="Guimaraes J.B."/>
            <person name="Mendonca D."/>
            <person name="Nobrega F."/>
            <person name="Rodrigues L."/>
            <person name="Saibo N.J.M."/>
            <person name="Varela M.C."/>
            <person name="Egas C."/>
            <person name="Matos J."/>
            <person name="Miguel C.M."/>
            <person name="Oliveira M.M."/>
            <person name="Ricardo C.P."/>
            <person name="Goncalves S."/>
        </authorList>
    </citation>
    <scope>NUCLEOTIDE SEQUENCE [LARGE SCALE GENOMIC DNA]</scope>
    <source>
        <strain evidence="6">HL8</strain>
    </source>
</reference>
<evidence type="ECO:0000256" key="3">
    <source>
        <dbReference type="PROSITE-ProRule" id="PRU00708"/>
    </source>
</evidence>
<feature type="domain" description="Myb/SANT-like" evidence="5">
    <location>
        <begin position="194"/>
        <end position="290"/>
    </location>
</feature>
<proteinExistence type="inferred from homology"/>
<dbReference type="AlphaFoldDB" id="A0AAW0M3Y3"/>
<reference evidence="6" key="1">
    <citation type="submission" date="2017-12" db="EMBL/GenBank/DDBJ databases">
        <authorList>
            <person name="Barbosa P."/>
            <person name="Usie A."/>
            <person name="Ramos A.M."/>
        </authorList>
    </citation>
    <scope>NUCLEOTIDE SEQUENCE</scope>
    <source>
        <strain evidence="6">HL8</strain>
        <tissue evidence="6">Leaves</tissue>
    </source>
</reference>
<feature type="repeat" description="PPR" evidence="3">
    <location>
        <begin position="88"/>
        <end position="122"/>
    </location>
</feature>